<dbReference type="GO" id="GO:0008233">
    <property type="term" value="F:peptidase activity"/>
    <property type="evidence" value="ECO:0007669"/>
    <property type="project" value="UniProtKB-KW"/>
</dbReference>
<gene>
    <name evidence="10" type="ORF">SCAL_000559</name>
</gene>
<sequence length="263" mass="29570">MYSYYNYALWIALILFLLSFLISGREVRAKAIIAGLGWIAFSIHWFTQPAIYLQEIDPFNAFLTFVMAIFSLVVAFSFMTEHKDSLFLLTRVVTIACIFYFPFASITPLHNALISLNTHCITEGSRTVFGIKMVLDDPLIYLNNHRVRLILGCTAIESIALFIGVIFGVKASLDRKLAAFLVSVPVIFVLNVVRNIFVIVAYSNDWFDGWFGLGSFYVAHNVIAKIGSTIALIIIAYVVLTILPEVLDLIEDAWRDIRAIVIG</sequence>
<feature type="transmembrane region" description="Helical" evidence="9">
    <location>
        <begin position="59"/>
        <end position="79"/>
    </location>
</feature>
<feature type="transmembrane region" description="Helical" evidence="9">
    <location>
        <begin position="31"/>
        <end position="47"/>
    </location>
</feature>
<evidence type="ECO:0000313" key="11">
    <source>
        <dbReference type="Proteomes" id="UP000186940"/>
    </source>
</evidence>
<feature type="active site" description="Acyl-thioester intermediate" evidence="8">
    <location>
        <position position="153"/>
    </location>
</feature>
<comment type="caution">
    <text evidence="10">The sequence shown here is derived from an EMBL/GenBank/DDBJ whole genome shotgun (WGS) entry which is preliminary data.</text>
</comment>
<evidence type="ECO:0000313" key="10">
    <source>
        <dbReference type="EMBL" id="OFV67919.1"/>
    </source>
</evidence>
<dbReference type="EMBL" id="LYOS01000002">
    <property type="protein sequence ID" value="OFV67919.1"/>
    <property type="molecule type" value="Genomic_DNA"/>
</dbReference>
<keyword evidence="7 9" id="KW-0472">Membrane</keyword>
<dbReference type="GO" id="GO:0005886">
    <property type="term" value="C:plasma membrane"/>
    <property type="evidence" value="ECO:0007669"/>
    <property type="project" value="UniProtKB-SubCell"/>
</dbReference>
<dbReference type="InterPro" id="IPR014522">
    <property type="entry name" value="ArtA"/>
</dbReference>
<evidence type="ECO:0000256" key="1">
    <source>
        <dbReference type="ARBA" id="ARBA00004651"/>
    </source>
</evidence>
<dbReference type="Proteomes" id="UP000186940">
    <property type="component" value="Unassembled WGS sequence"/>
</dbReference>
<evidence type="ECO:0000256" key="7">
    <source>
        <dbReference type="ARBA" id="ARBA00023136"/>
    </source>
</evidence>
<protein>
    <submittedName>
        <fullName evidence="10">Exosortase</fullName>
    </submittedName>
</protein>
<keyword evidence="3" id="KW-0645">Protease</keyword>
<keyword evidence="5" id="KW-0378">Hydrolase</keyword>
<accession>A0A1F2P969</accession>
<feature type="transmembrane region" description="Helical" evidence="9">
    <location>
        <begin position="6"/>
        <end position="24"/>
    </location>
</feature>
<evidence type="ECO:0000256" key="9">
    <source>
        <dbReference type="SAM" id="Phobius"/>
    </source>
</evidence>
<keyword evidence="11" id="KW-1185">Reference proteome</keyword>
<organism evidence="10 11">
    <name type="scientific">Candidatus Syntropharchaeum caldarium</name>
    <dbReference type="NCBI Taxonomy" id="1838285"/>
    <lineage>
        <taxon>Archaea</taxon>
        <taxon>Methanobacteriati</taxon>
        <taxon>Methanobacteriota</taxon>
        <taxon>Stenosarchaea group</taxon>
        <taxon>Methanomicrobia</taxon>
        <taxon>Methanosarcinales</taxon>
        <taxon>ANME-2 cluster</taxon>
        <taxon>Candidatus Syntropharchaeum</taxon>
    </lineage>
</organism>
<keyword evidence="4 9" id="KW-0812">Transmembrane</keyword>
<evidence type="ECO:0000256" key="3">
    <source>
        <dbReference type="ARBA" id="ARBA00022670"/>
    </source>
</evidence>
<evidence type="ECO:0000256" key="2">
    <source>
        <dbReference type="ARBA" id="ARBA00022475"/>
    </source>
</evidence>
<feature type="transmembrane region" description="Helical" evidence="9">
    <location>
        <begin position="222"/>
        <end position="243"/>
    </location>
</feature>
<proteinExistence type="predicted"/>
<dbReference type="PIRSF" id="PIRSF025737">
    <property type="entry name" value="Cyco1"/>
    <property type="match status" value="1"/>
</dbReference>
<dbReference type="InterPro" id="IPR019127">
    <property type="entry name" value="Exosortase"/>
</dbReference>
<feature type="transmembrane region" description="Helical" evidence="9">
    <location>
        <begin position="86"/>
        <end position="106"/>
    </location>
</feature>
<keyword evidence="2" id="KW-1003">Cell membrane</keyword>
<keyword evidence="6 9" id="KW-1133">Transmembrane helix</keyword>
<feature type="transmembrane region" description="Helical" evidence="9">
    <location>
        <begin position="179"/>
        <end position="202"/>
    </location>
</feature>
<dbReference type="Pfam" id="PF09721">
    <property type="entry name" value="Exosortase_EpsH"/>
    <property type="match status" value="1"/>
</dbReference>
<dbReference type="STRING" id="1838285.SCAL_000559"/>
<evidence type="ECO:0000256" key="6">
    <source>
        <dbReference type="ARBA" id="ARBA00022989"/>
    </source>
</evidence>
<dbReference type="InterPro" id="IPR026392">
    <property type="entry name" value="Exo/Archaeosortase_dom"/>
</dbReference>
<feature type="active site" description="Proton donor" evidence="8">
    <location>
        <position position="194"/>
    </location>
</feature>
<dbReference type="AlphaFoldDB" id="A0A1F2P969"/>
<evidence type="ECO:0000256" key="8">
    <source>
        <dbReference type="PIRSR" id="PIRSR025737-1"/>
    </source>
</evidence>
<dbReference type="GO" id="GO:0006508">
    <property type="term" value="P:proteolysis"/>
    <property type="evidence" value="ECO:0007669"/>
    <property type="project" value="UniProtKB-KW"/>
</dbReference>
<reference evidence="10" key="1">
    <citation type="submission" date="2016-05" db="EMBL/GenBank/DDBJ databases">
        <title>Microbial consortia oxidize butane by reversing methanogenesis.</title>
        <authorList>
            <person name="Laso-Perez R."/>
            <person name="Richter M."/>
            <person name="Wegener G."/>
            <person name="Musat F."/>
        </authorList>
    </citation>
    <scope>NUCLEOTIDE SEQUENCE [LARGE SCALE GENOMIC DNA]</scope>
    <source>
        <strain evidence="10">BOX2</strain>
    </source>
</reference>
<dbReference type="NCBIfam" id="TIGR04125">
    <property type="entry name" value="exosort_PGF_TRM"/>
    <property type="match status" value="1"/>
</dbReference>
<feature type="transmembrane region" description="Helical" evidence="9">
    <location>
        <begin position="147"/>
        <end position="167"/>
    </location>
</feature>
<name>A0A1F2P969_9EURY</name>
<comment type="subcellular location">
    <subcellularLocation>
        <location evidence="1">Cell membrane</location>
        <topology evidence="1">Multi-pass membrane protein</topology>
    </subcellularLocation>
</comment>
<evidence type="ECO:0000256" key="4">
    <source>
        <dbReference type="ARBA" id="ARBA00022692"/>
    </source>
</evidence>
<evidence type="ECO:0000256" key="5">
    <source>
        <dbReference type="ARBA" id="ARBA00022801"/>
    </source>
</evidence>
<dbReference type="NCBIfam" id="TIGR04178">
    <property type="entry name" value="exo_archaeo"/>
    <property type="match status" value="1"/>
</dbReference>